<keyword evidence="2" id="KW-0694">RNA-binding</keyword>
<dbReference type="GO" id="GO:0000166">
    <property type="term" value="F:nucleotide binding"/>
    <property type="evidence" value="ECO:0007669"/>
    <property type="project" value="UniProtKB-KW"/>
</dbReference>
<dbReference type="KEGG" id="dpo:6898951"/>
<keyword evidence="4" id="KW-1185">Reference proteome</keyword>
<keyword evidence="2" id="KW-0539">Nucleus</keyword>
<dbReference type="InterPro" id="IPR013961">
    <property type="entry name" value="RAI1"/>
</dbReference>
<name>A0A6I8V662_DROPS</name>
<evidence type="ECO:0000313" key="5">
    <source>
        <dbReference type="RefSeq" id="XP_002138912.3"/>
    </source>
</evidence>
<dbReference type="GO" id="GO:0110155">
    <property type="term" value="P:NAD-cap decapping"/>
    <property type="evidence" value="ECO:0007669"/>
    <property type="project" value="TreeGrafter"/>
</dbReference>
<keyword evidence="2" id="KW-0547">Nucleotide-binding</keyword>
<dbReference type="GO" id="GO:0016787">
    <property type="term" value="F:hydrolase activity"/>
    <property type="evidence" value="ECO:0007669"/>
    <property type="project" value="UniProtKB-KW"/>
</dbReference>
<dbReference type="PANTHER" id="PTHR12395">
    <property type="entry name" value="DOM-3 RELATED"/>
    <property type="match status" value="1"/>
</dbReference>
<protein>
    <recommendedName>
        <fullName evidence="2">Decapping nuclease</fullName>
        <ecNumber evidence="2">3.6.1.-</ecNumber>
    </recommendedName>
</protein>
<keyword evidence="2" id="KW-0479">Metal-binding</keyword>
<dbReference type="GO" id="GO:0000956">
    <property type="term" value="P:nuclear-transcribed mRNA catabolic process"/>
    <property type="evidence" value="ECO:0007669"/>
    <property type="project" value="TreeGrafter"/>
</dbReference>
<evidence type="ECO:0000313" key="4">
    <source>
        <dbReference type="Proteomes" id="UP000001819"/>
    </source>
</evidence>
<evidence type="ECO:0000259" key="3">
    <source>
        <dbReference type="Pfam" id="PF08652"/>
    </source>
</evidence>
<dbReference type="InParanoid" id="A0A6I8V662"/>
<dbReference type="GO" id="GO:0005829">
    <property type="term" value="C:cytosol"/>
    <property type="evidence" value="ECO:0007669"/>
    <property type="project" value="TreeGrafter"/>
</dbReference>
<proteinExistence type="inferred from homology"/>
<feature type="domain" description="RAI1-like" evidence="3">
    <location>
        <begin position="35"/>
        <end position="364"/>
    </location>
</feature>
<keyword evidence="2" id="KW-0378">Hydrolase</keyword>
<evidence type="ECO:0000256" key="1">
    <source>
        <dbReference type="ARBA" id="ARBA00006562"/>
    </source>
</evidence>
<dbReference type="RefSeq" id="XP_002138912.3">
    <property type="nucleotide sequence ID" value="XM_002138876.3"/>
</dbReference>
<dbReference type="PANTHER" id="PTHR12395:SF9">
    <property type="entry name" value="DECAPPING AND EXORIBONUCLEASE PROTEIN"/>
    <property type="match status" value="1"/>
</dbReference>
<keyword evidence="2" id="KW-0540">Nuclease</keyword>
<dbReference type="AlphaFoldDB" id="A0A6I8V662"/>
<evidence type="ECO:0000256" key="2">
    <source>
        <dbReference type="RuleBase" id="RU367113"/>
    </source>
</evidence>
<sequence length="382" mass="43964">MFANESMMLSDEILLNIKPHVITKADRCDFPEFSKPVAHGGFSLSPYGKFENNANRLRYVVVPKMDKFQVHLGDSEPSPPRSLLLSQPGLDNILLYMESTGTSHLSAKLEVEVSYDIVSTTEVLELILRTPYEIKENWTLAVTKYRNTIYISPVVPEDLKTSPMKELNADWLAKLRRHFLSENANAMPKPCDPMDPTGQYNGVFSFSINGTRFIFDSPVLAEGFCTGSDRSSNYVFTELQFRQDSMSVDEWATHNRCDALKWWSKCFLVGIENIYVANVNRHTIAHTVNKLSVRQLWKDCEKAWSPHVCVNFLLRLVDQIRGFMSVVDCPRTVYLMKFDASRGEISYTSYLGRNLYTFIPDWFRIMLDERMEDFTPTTLHKN</sequence>
<dbReference type="GO" id="GO:0003723">
    <property type="term" value="F:RNA binding"/>
    <property type="evidence" value="ECO:0007669"/>
    <property type="project" value="UniProtKB-KW"/>
</dbReference>
<comment type="subcellular location">
    <subcellularLocation>
        <location evidence="2">Nucleus</location>
    </subcellularLocation>
</comment>
<dbReference type="InterPro" id="IPR039039">
    <property type="entry name" value="RAI1-like_fam"/>
</dbReference>
<reference evidence="4" key="1">
    <citation type="submission" date="2024-06" db="UniProtKB">
        <authorList>
            <consortium name="RefSeq"/>
        </authorList>
    </citation>
    <scope>NUCLEOTIDE SEQUENCE [LARGE SCALE GENOMIC DNA]</scope>
    <source>
        <strain evidence="4">MV2-25</strain>
    </source>
</reference>
<reference evidence="5" key="2">
    <citation type="submission" date="2025-08" db="UniProtKB">
        <authorList>
            <consortium name="RefSeq"/>
        </authorList>
    </citation>
    <scope>IDENTIFICATION</scope>
    <source>
        <strain evidence="5">MV-25-SWS-2005</strain>
        <tissue evidence="5">Whole body</tissue>
    </source>
</reference>
<dbReference type="FunCoup" id="A0A6I8V662">
    <property type="interactions" value="52"/>
</dbReference>
<dbReference type="GO" id="GO:0046872">
    <property type="term" value="F:metal ion binding"/>
    <property type="evidence" value="ECO:0007669"/>
    <property type="project" value="UniProtKB-KW"/>
</dbReference>
<dbReference type="ExpressionAtlas" id="A0A6I8V662">
    <property type="expression patterns" value="baseline"/>
</dbReference>
<dbReference type="GO" id="GO:0004518">
    <property type="term" value="F:nuclease activity"/>
    <property type="evidence" value="ECO:0007669"/>
    <property type="project" value="UniProtKB-KW"/>
</dbReference>
<accession>A0A6I8V662</accession>
<dbReference type="GO" id="GO:0005634">
    <property type="term" value="C:nucleus"/>
    <property type="evidence" value="ECO:0007669"/>
    <property type="project" value="UniProtKB-SubCell"/>
</dbReference>
<organism evidence="4 5">
    <name type="scientific">Drosophila pseudoobscura pseudoobscura</name>
    <name type="common">Fruit fly</name>
    <dbReference type="NCBI Taxonomy" id="46245"/>
    <lineage>
        <taxon>Eukaryota</taxon>
        <taxon>Metazoa</taxon>
        <taxon>Ecdysozoa</taxon>
        <taxon>Arthropoda</taxon>
        <taxon>Hexapoda</taxon>
        <taxon>Insecta</taxon>
        <taxon>Pterygota</taxon>
        <taxon>Neoptera</taxon>
        <taxon>Endopterygota</taxon>
        <taxon>Diptera</taxon>
        <taxon>Brachycera</taxon>
        <taxon>Muscomorpha</taxon>
        <taxon>Ephydroidea</taxon>
        <taxon>Drosophilidae</taxon>
        <taxon>Drosophila</taxon>
        <taxon>Sophophora</taxon>
    </lineage>
</organism>
<gene>
    <name evidence="5" type="primary">cuff</name>
</gene>
<comment type="similarity">
    <text evidence="1 2">Belongs to the DXO/Dom3Z family.</text>
</comment>
<dbReference type="Proteomes" id="UP000001819">
    <property type="component" value="Chromosome 3"/>
</dbReference>
<comment type="function">
    <text evidence="2">Decapping enzyme for NAD-capped RNAs: specifically hydrolyzes the nicotinamide adenine dinucleotide (NAD) cap from a subset of RNAs by removing the entire NAD moiety from the 5'-end of an NAD-capped RNA.</text>
</comment>
<dbReference type="EC" id="3.6.1.-" evidence="2"/>
<dbReference type="Pfam" id="PF08652">
    <property type="entry name" value="RAI1"/>
    <property type="match status" value="1"/>
</dbReference>
<comment type="cofactor">
    <cofactor evidence="2">
        <name>a divalent metal cation</name>
        <dbReference type="ChEBI" id="CHEBI:60240"/>
    </cofactor>
</comment>